<dbReference type="GO" id="GO:0006098">
    <property type="term" value="P:pentose-phosphate shunt"/>
    <property type="evidence" value="ECO:0007669"/>
    <property type="project" value="InterPro"/>
</dbReference>
<evidence type="ECO:0000256" key="1">
    <source>
        <dbReference type="ARBA" id="ARBA00008419"/>
    </source>
</evidence>
<feature type="domain" description="6-phosphogluconate dehydrogenase C-terminal" evidence="6">
    <location>
        <begin position="161"/>
        <end position="291"/>
    </location>
</feature>
<feature type="active site" evidence="5">
    <location>
        <position position="165"/>
    </location>
</feature>
<organism evidence="7 8">
    <name type="scientific">Bifidobacterium crudilactis</name>
    <dbReference type="NCBI Taxonomy" id="327277"/>
    <lineage>
        <taxon>Bacteria</taxon>
        <taxon>Bacillati</taxon>
        <taxon>Actinomycetota</taxon>
        <taxon>Actinomycetes</taxon>
        <taxon>Bifidobacteriales</taxon>
        <taxon>Bifidobacteriaceae</taxon>
        <taxon>Bifidobacterium</taxon>
    </lineage>
</organism>
<evidence type="ECO:0000256" key="2">
    <source>
        <dbReference type="ARBA" id="ARBA00009080"/>
    </source>
</evidence>
<dbReference type="InterPro" id="IPR004849">
    <property type="entry name" value="6DGDH_YqeC"/>
</dbReference>
<reference evidence="7" key="1">
    <citation type="journal article" date="2020" name="Biotechnol. Biofuels">
        <title>New insights from the biogas microbiome by comprehensive genome-resolved metagenomics of nearly 1600 species originating from multiple anaerobic digesters.</title>
        <authorList>
            <person name="Campanaro S."/>
            <person name="Treu L."/>
            <person name="Rodriguez-R L.M."/>
            <person name="Kovalovszki A."/>
            <person name="Ziels R.M."/>
            <person name="Maus I."/>
            <person name="Zhu X."/>
            <person name="Kougias P.G."/>
            <person name="Basile A."/>
            <person name="Luo G."/>
            <person name="Schluter A."/>
            <person name="Konstantinidis K.T."/>
            <person name="Angelidaki I."/>
        </authorList>
    </citation>
    <scope>NUCLEOTIDE SEQUENCE</scope>
    <source>
        <strain evidence="7">AS01afH2WH_6</strain>
    </source>
</reference>
<dbReference type="InterPro" id="IPR006115">
    <property type="entry name" value="6PGDH_NADP-bd"/>
</dbReference>
<dbReference type="SUPFAM" id="SSF51735">
    <property type="entry name" value="NAD(P)-binding Rossmann-fold domains"/>
    <property type="match status" value="1"/>
</dbReference>
<dbReference type="NCBIfam" id="TIGR00872">
    <property type="entry name" value="gnd_rel"/>
    <property type="match status" value="1"/>
</dbReference>
<dbReference type="InterPro" id="IPR013328">
    <property type="entry name" value="6PGD_dom2"/>
</dbReference>
<dbReference type="SMART" id="SM01350">
    <property type="entry name" value="6PGD"/>
    <property type="match status" value="1"/>
</dbReference>
<comment type="similarity">
    <text evidence="2">Belongs to the HIBADH-related family.</text>
</comment>
<evidence type="ECO:0000313" key="7">
    <source>
        <dbReference type="EMBL" id="NLT79567.1"/>
    </source>
</evidence>
<accession>A0A971ID01</accession>
<dbReference type="NCBIfam" id="NF007161">
    <property type="entry name" value="PRK09599.1"/>
    <property type="match status" value="1"/>
</dbReference>
<reference evidence="7" key="2">
    <citation type="submission" date="2020-01" db="EMBL/GenBank/DDBJ databases">
        <authorList>
            <person name="Campanaro S."/>
        </authorList>
    </citation>
    <scope>NUCLEOTIDE SEQUENCE</scope>
    <source>
        <strain evidence="7">AS01afH2WH_6</strain>
    </source>
</reference>
<dbReference type="Proteomes" id="UP000767327">
    <property type="component" value="Unassembled WGS sequence"/>
</dbReference>
<evidence type="ECO:0000256" key="4">
    <source>
        <dbReference type="ARBA" id="ARBA00023064"/>
    </source>
</evidence>
<dbReference type="InterPro" id="IPR036291">
    <property type="entry name" value="NAD(P)-bd_dom_sf"/>
</dbReference>
<keyword evidence="3" id="KW-0560">Oxidoreductase</keyword>
<evidence type="ECO:0000256" key="3">
    <source>
        <dbReference type="ARBA" id="ARBA00023002"/>
    </source>
</evidence>
<dbReference type="InterPro" id="IPR008927">
    <property type="entry name" value="6-PGluconate_DH-like_C_sf"/>
</dbReference>
<gene>
    <name evidence="7" type="primary">gnd</name>
    <name evidence="7" type="ORF">GXW98_04680</name>
</gene>
<dbReference type="SUPFAM" id="SSF48179">
    <property type="entry name" value="6-phosphogluconate dehydrogenase C-terminal domain-like"/>
    <property type="match status" value="1"/>
</dbReference>
<dbReference type="PRINTS" id="PR00076">
    <property type="entry name" value="6PGDHDRGNASE"/>
</dbReference>
<dbReference type="Pfam" id="PF03446">
    <property type="entry name" value="NAD_binding_2"/>
    <property type="match status" value="1"/>
</dbReference>
<dbReference type="InterPro" id="IPR002204">
    <property type="entry name" value="3-OH-isobutyrate_DH-rel_CS"/>
</dbReference>
<dbReference type="InterPro" id="IPR006183">
    <property type="entry name" value="Pgluconate_DH"/>
</dbReference>
<dbReference type="Gene3D" id="3.40.50.720">
    <property type="entry name" value="NAD(P)-binding Rossmann-like Domain"/>
    <property type="match status" value="1"/>
</dbReference>
<comment type="caution">
    <text evidence="7">The sequence shown here is derived from an EMBL/GenBank/DDBJ whole genome shotgun (WGS) entry which is preliminary data.</text>
</comment>
<comment type="similarity">
    <text evidence="1">Belongs to the 6-phosphogluconate dehydrogenase family.</text>
</comment>
<dbReference type="GO" id="GO:0050661">
    <property type="term" value="F:NADP binding"/>
    <property type="evidence" value="ECO:0007669"/>
    <property type="project" value="InterPro"/>
</dbReference>
<evidence type="ECO:0000313" key="8">
    <source>
        <dbReference type="Proteomes" id="UP000767327"/>
    </source>
</evidence>
<keyword evidence="4" id="KW-0311">Gluconate utilization</keyword>
<dbReference type="InterPro" id="IPR015815">
    <property type="entry name" value="HIBADH-related"/>
</dbReference>
<dbReference type="GO" id="GO:0016054">
    <property type="term" value="P:organic acid catabolic process"/>
    <property type="evidence" value="ECO:0007669"/>
    <property type="project" value="UniProtKB-ARBA"/>
</dbReference>
<evidence type="ECO:0000259" key="6">
    <source>
        <dbReference type="SMART" id="SM01350"/>
    </source>
</evidence>
<dbReference type="EMBL" id="JAAXZR010000019">
    <property type="protein sequence ID" value="NLT79567.1"/>
    <property type="molecule type" value="Genomic_DNA"/>
</dbReference>
<dbReference type="PANTHER" id="PTHR11811">
    <property type="entry name" value="6-PHOSPHOGLUCONATE DEHYDROGENASE"/>
    <property type="match status" value="1"/>
</dbReference>
<dbReference type="GO" id="GO:0004616">
    <property type="term" value="F:phosphogluconate dehydrogenase (decarboxylating) activity"/>
    <property type="evidence" value="ECO:0007669"/>
    <property type="project" value="InterPro"/>
</dbReference>
<sequence>MQLGMIGLGRMGGNMASRIREAGHTIVGYDRAPDSGRDVDSLEELVAALEAPRTIWVMLPAGVPTDSTVSALGELLSAGDLVIDGGNTKYTDDAPHQAELAGHGIHFLEAGVSGGVWGPQNGYALMIGGDAEDFNRALPIFEALKPEGQAGLVLAGPVGAGHFAKMVHNGIEYGMMQALGEGYATMTHSELIKDPTAVIDSWTSGTVIKSWLLDLLALALKKDPNLTSMPPVANESGEARWMVEVALELGVPVPATTAALFARQTSRGGSDDALKVVSALRGQFGGHITAK</sequence>
<proteinExistence type="inferred from homology"/>
<protein>
    <submittedName>
        <fullName evidence="7">Decarboxylating 6-phosphogluconate dehydrogenase</fullName>
    </submittedName>
</protein>
<dbReference type="Gene3D" id="1.10.1040.10">
    <property type="entry name" value="N-(1-d-carboxylethyl)-l-norvaline Dehydrogenase, domain 2"/>
    <property type="match status" value="1"/>
</dbReference>
<dbReference type="PIRSF" id="PIRSF000103">
    <property type="entry name" value="HIBADH"/>
    <property type="match status" value="1"/>
</dbReference>
<dbReference type="RefSeq" id="WP_273173665.1">
    <property type="nucleotide sequence ID" value="NZ_CP181270.1"/>
</dbReference>
<dbReference type="GO" id="GO:0019521">
    <property type="term" value="P:D-gluconate metabolic process"/>
    <property type="evidence" value="ECO:0007669"/>
    <property type="project" value="UniProtKB-KW"/>
</dbReference>
<dbReference type="AlphaFoldDB" id="A0A971ID01"/>
<dbReference type="Pfam" id="PF00393">
    <property type="entry name" value="6PGD"/>
    <property type="match status" value="1"/>
</dbReference>
<evidence type="ECO:0000256" key="5">
    <source>
        <dbReference type="PIRSR" id="PIRSR000103-1"/>
    </source>
</evidence>
<name>A0A971ID01_9BIFI</name>
<dbReference type="PROSITE" id="PS00895">
    <property type="entry name" value="3_HYDROXYISOBUT_DH"/>
    <property type="match status" value="1"/>
</dbReference>
<dbReference type="InterPro" id="IPR006114">
    <property type="entry name" value="6PGDH_C"/>
</dbReference>